<sequence>MSSRRFTRLAVGLGVAVPVVVLLFVGLTALGFPGSGFLGAAGSPETVDITVRDDDVAFVLEVPEGVGIDSIAAGPDWDGCERIGYGFDGAGLVVEAVSRHCDPDPSQQIINGDHGTYRTVRDVPEPLGLTRVDTYAGPADVFTQIYTEYTNTTTEYEEPVAIVTFDLPVNPDYPTLVIRSSQGGMDIEEFTTLVENLSMPS</sequence>
<evidence type="ECO:0000313" key="2">
    <source>
        <dbReference type="Proteomes" id="UP000321617"/>
    </source>
</evidence>
<dbReference type="AlphaFoldDB" id="A0A562V2M1"/>
<dbReference type="OrthoDB" id="4298239at2"/>
<keyword evidence="2" id="KW-1185">Reference proteome</keyword>
<comment type="caution">
    <text evidence="1">The sequence shown here is derived from an EMBL/GenBank/DDBJ whole genome shotgun (WGS) entry which is preliminary data.</text>
</comment>
<dbReference type="Proteomes" id="UP000321617">
    <property type="component" value="Unassembled WGS sequence"/>
</dbReference>
<dbReference type="RefSeq" id="WP_147139032.1">
    <property type="nucleotide sequence ID" value="NZ_BAABIJ010000002.1"/>
</dbReference>
<reference evidence="1 2" key="1">
    <citation type="journal article" date="2013" name="Stand. Genomic Sci.">
        <title>Genomic Encyclopedia of Type Strains, Phase I: The one thousand microbial genomes (KMG-I) project.</title>
        <authorList>
            <person name="Kyrpides N.C."/>
            <person name="Woyke T."/>
            <person name="Eisen J.A."/>
            <person name="Garrity G."/>
            <person name="Lilburn T.G."/>
            <person name="Beck B.J."/>
            <person name="Whitman W.B."/>
            <person name="Hugenholtz P."/>
            <person name="Klenk H.P."/>
        </authorList>
    </citation>
    <scope>NUCLEOTIDE SEQUENCE [LARGE SCALE GENOMIC DNA]</scope>
    <source>
        <strain evidence="1 2">DSM 45044</strain>
    </source>
</reference>
<evidence type="ECO:0000313" key="1">
    <source>
        <dbReference type="EMBL" id="TWJ12150.1"/>
    </source>
</evidence>
<gene>
    <name evidence="1" type="ORF">LX16_2903</name>
</gene>
<accession>A0A562V2M1</accession>
<name>A0A562V2M1_9ACTN</name>
<dbReference type="EMBL" id="VLLL01000006">
    <property type="protein sequence ID" value="TWJ12150.1"/>
    <property type="molecule type" value="Genomic_DNA"/>
</dbReference>
<proteinExistence type="predicted"/>
<organism evidence="1 2">
    <name type="scientific">Stackebrandtia albiflava</name>
    <dbReference type="NCBI Taxonomy" id="406432"/>
    <lineage>
        <taxon>Bacteria</taxon>
        <taxon>Bacillati</taxon>
        <taxon>Actinomycetota</taxon>
        <taxon>Actinomycetes</taxon>
        <taxon>Glycomycetales</taxon>
        <taxon>Glycomycetaceae</taxon>
        <taxon>Stackebrandtia</taxon>
    </lineage>
</organism>
<protein>
    <submittedName>
        <fullName evidence="1">Uncharacterized protein</fullName>
    </submittedName>
</protein>